<comment type="subcellular location">
    <subcellularLocation>
        <location evidence="3">Cell projection</location>
        <location evidence="3">Cilium</location>
    </subcellularLocation>
    <subcellularLocation>
        <location evidence="4">Cytoplasm</location>
        <location evidence="4">Cytoskeleton</location>
    </subcellularLocation>
    <subcellularLocation>
        <location evidence="2">Nucleus</location>
    </subcellularLocation>
</comment>
<evidence type="ECO:0000256" key="10">
    <source>
        <dbReference type="ARBA" id="ARBA00022679"/>
    </source>
</evidence>
<gene>
    <name evidence="24" type="ORF">DTER00134_LOCUS8680</name>
</gene>
<dbReference type="GO" id="GO:0005929">
    <property type="term" value="C:cilium"/>
    <property type="evidence" value="ECO:0007669"/>
    <property type="project" value="UniProtKB-SubCell"/>
</dbReference>
<protein>
    <recommendedName>
        <fullName evidence="6">non-specific serine/threonine protein kinase</fullName>
        <ecNumber evidence="6">2.7.11.1</ecNumber>
    </recommendedName>
</protein>
<dbReference type="GO" id="GO:0046872">
    <property type="term" value="F:metal ion binding"/>
    <property type="evidence" value="ECO:0007669"/>
    <property type="project" value="UniProtKB-KW"/>
</dbReference>
<keyword evidence="9" id="KW-0597">Phosphoprotein</keyword>
<feature type="compositionally biased region" description="Basic and acidic residues" evidence="22">
    <location>
        <begin position="312"/>
        <end position="321"/>
    </location>
</feature>
<organism evidence="24">
    <name type="scientific">Dunaliella tertiolecta</name>
    <name type="common">Green alga</name>
    <dbReference type="NCBI Taxonomy" id="3047"/>
    <lineage>
        <taxon>Eukaryota</taxon>
        <taxon>Viridiplantae</taxon>
        <taxon>Chlorophyta</taxon>
        <taxon>core chlorophytes</taxon>
        <taxon>Chlorophyceae</taxon>
        <taxon>CS clade</taxon>
        <taxon>Chlamydomonadales</taxon>
        <taxon>Dunaliellaceae</taxon>
        <taxon>Dunaliella</taxon>
    </lineage>
</organism>
<dbReference type="InterPro" id="IPR017441">
    <property type="entry name" value="Protein_kinase_ATP_BS"/>
</dbReference>
<accession>A0A7S3VLR2</accession>
<keyword evidence="18" id="KW-0966">Cell projection</keyword>
<keyword evidence="14 21" id="KW-0067">ATP-binding</keyword>
<comment type="catalytic activity">
    <reaction evidence="19">
        <text>L-threonyl-[protein] + ATP = O-phospho-L-threonyl-[protein] + ADP + H(+)</text>
        <dbReference type="Rhea" id="RHEA:46608"/>
        <dbReference type="Rhea" id="RHEA-COMP:11060"/>
        <dbReference type="Rhea" id="RHEA-COMP:11605"/>
        <dbReference type="ChEBI" id="CHEBI:15378"/>
        <dbReference type="ChEBI" id="CHEBI:30013"/>
        <dbReference type="ChEBI" id="CHEBI:30616"/>
        <dbReference type="ChEBI" id="CHEBI:61977"/>
        <dbReference type="ChEBI" id="CHEBI:456216"/>
        <dbReference type="EC" id="2.7.11.1"/>
    </reaction>
</comment>
<evidence type="ECO:0000256" key="13">
    <source>
        <dbReference type="ARBA" id="ARBA00022777"/>
    </source>
</evidence>
<dbReference type="PROSITE" id="PS00107">
    <property type="entry name" value="PROTEIN_KINASE_ATP"/>
    <property type="match status" value="1"/>
</dbReference>
<evidence type="ECO:0000256" key="12">
    <source>
        <dbReference type="ARBA" id="ARBA00022741"/>
    </source>
</evidence>
<dbReference type="EMBL" id="HBIP01014902">
    <property type="protein sequence ID" value="CAE0493607.1"/>
    <property type="molecule type" value="Transcribed_RNA"/>
</dbReference>
<evidence type="ECO:0000256" key="22">
    <source>
        <dbReference type="SAM" id="MobiDB-lite"/>
    </source>
</evidence>
<dbReference type="Gene3D" id="1.10.510.10">
    <property type="entry name" value="Transferase(Phosphotransferase) domain 1"/>
    <property type="match status" value="1"/>
</dbReference>
<evidence type="ECO:0000313" key="24">
    <source>
        <dbReference type="EMBL" id="CAE0493607.1"/>
    </source>
</evidence>
<feature type="region of interest" description="Disordered" evidence="22">
    <location>
        <begin position="293"/>
        <end position="321"/>
    </location>
</feature>
<dbReference type="InterPro" id="IPR000719">
    <property type="entry name" value="Prot_kinase_dom"/>
</dbReference>
<dbReference type="PROSITE" id="PS50011">
    <property type="entry name" value="PROTEIN_KINASE_DOM"/>
    <property type="match status" value="1"/>
</dbReference>
<evidence type="ECO:0000256" key="2">
    <source>
        <dbReference type="ARBA" id="ARBA00004123"/>
    </source>
</evidence>
<evidence type="ECO:0000256" key="14">
    <source>
        <dbReference type="ARBA" id="ARBA00022840"/>
    </source>
</evidence>
<dbReference type="SMART" id="SM00220">
    <property type="entry name" value="S_TKc"/>
    <property type="match status" value="1"/>
</dbReference>
<dbReference type="GO" id="GO:0004674">
    <property type="term" value="F:protein serine/threonine kinase activity"/>
    <property type="evidence" value="ECO:0007669"/>
    <property type="project" value="UniProtKB-KW"/>
</dbReference>
<evidence type="ECO:0000256" key="20">
    <source>
        <dbReference type="ARBA" id="ARBA00048679"/>
    </source>
</evidence>
<feature type="region of interest" description="Disordered" evidence="22">
    <location>
        <begin position="359"/>
        <end position="481"/>
    </location>
</feature>
<comment type="catalytic activity">
    <reaction evidence="20">
        <text>L-seryl-[protein] + ATP = O-phospho-L-seryl-[protein] + ADP + H(+)</text>
        <dbReference type="Rhea" id="RHEA:17989"/>
        <dbReference type="Rhea" id="RHEA-COMP:9863"/>
        <dbReference type="Rhea" id="RHEA-COMP:11604"/>
        <dbReference type="ChEBI" id="CHEBI:15378"/>
        <dbReference type="ChEBI" id="CHEBI:29999"/>
        <dbReference type="ChEBI" id="CHEBI:30616"/>
        <dbReference type="ChEBI" id="CHEBI:83421"/>
        <dbReference type="ChEBI" id="CHEBI:456216"/>
        <dbReference type="EC" id="2.7.11.1"/>
    </reaction>
</comment>
<dbReference type="InterPro" id="IPR011009">
    <property type="entry name" value="Kinase-like_dom_sf"/>
</dbReference>
<feature type="region of interest" description="Disordered" evidence="22">
    <location>
        <begin position="561"/>
        <end position="584"/>
    </location>
</feature>
<evidence type="ECO:0000256" key="21">
    <source>
        <dbReference type="PROSITE-ProRule" id="PRU10141"/>
    </source>
</evidence>
<evidence type="ECO:0000259" key="23">
    <source>
        <dbReference type="PROSITE" id="PS50011"/>
    </source>
</evidence>
<evidence type="ECO:0000256" key="16">
    <source>
        <dbReference type="ARBA" id="ARBA00023212"/>
    </source>
</evidence>
<proteinExistence type="inferred from homology"/>
<dbReference type="SUPFAM" id="SSF56112">
    <property type="entry name" value="Protein kinase-like (PK-like)"/>
    <property type="match status" value="1"/>
</dbReference>
<keyword evidence="10" id="KW-0808">Transferase</keyword>
<evidence type="ECO:0000256" key="17">
    <source>
        <dbReference type="ARBA" id="ARBA00023242"/>
    </source>
</evidence>
<comment type="similarity">
    <text evidence="5">Belongs to the protein kinase superfamily. CMGC Ser/Thr protein kinase family. CDC2/CDKX subfamily.</text>
</comment>
<evidence type="ECO:0000256" key="15">
    <source>
        <dbReference type="ARBA" id="ARBA00022842"/>
    </source>
</evidence>
<dbReference type="Gene3D" id="3.30.200.20">
    <property type="entry name" value="Phosphorylase Kinase, domain 1"/>
    <property type="match status" value="1"/>
</dbReference>
<keyword evidence="16" id="KW-0206">Cytoskeleton</keyword>
<feature type="compositionally biased region" description="Low complexity" evidence="22">
    <location>
        <begin position="645"/>
        <end position="658"/>
    </location>
</feature>
<keyword evidence="15" id="KW-0460">Magnesium</keyword>
<name>A0A7S3VLR2_DUNTE</name>
<dbReference type="GO" id="GO:0005856">
    <property type="term" value="C:cytoskeleton"/>
    <property type="evidence" value="ECO:0007669"/>
    <property type="project" value="UniProtKB-SubCell"/>
</dbReference>
<keyword evidence="7" id="KW-0963">Cytoplasm</keyword>
<evidence type="ECO:0000256" key="4">
    <source>
        <dbReference type="ARBA" id="ARBA00004245"/>
    </source>
</evidence>
<dbReference type="FunFam" id="3.30.200.20:FF:000071">
    <property type="entry name" value="serine/threonine-protein kinase MAK isoform X1"/>
    <property type="match status" value="1"/>
</dbReference>
<dbReference type="PANTHER" id="PTHR24055">
    <property type="entry name" value="MITOGEN-ACTIVATED PROTEIN KINASE"/>
    <property type="match status" value="1"/>
</dbReference>
<sequence>MNRYKVVKQLGDGTYGTVWKAINRQSNEVVAIKKMKRKFYSWEECMNLREVKSLRKLNHPCIVKLKEVIRENDELFFVFEFLECNLYQLMKDRDKFFPESRVRNWCYQIIQGLAYIHKHGYFHRDMKPENILANKESVKLADFGLAREIRSRPPYTDYVSTRWYRAPEVLLRSPYYSAPIDMFAMGAIMAELYMLRPLFPGSSEADELYKICSIMGTPTQQSWPEGVKLAAAMNFRFPTFTTTPLSKIVTNASPEAIDLITSMCSWDPNKRPSAVQALQHPYFSVGVRAAMPSSGLSMPSDRPNSHSHASQSHKDATQVEDRNGMRHPKIWADTAPPRPPPTLPLDLLDPDVAAVGRVGGSRQASNMGSGFSAGSSGGMPGRAAKPLLGGFGSGSSGSASGNTPLFGGGGGNPLLMRPSAAPPQGVLSAHPPSLPGRAPGSLLAPSPTGFSSNASSRRPSNQGSNAPLPPMPRPAPLLAKQDSLSGNTMRNFENELAALAPGAPSSNRLDGSGAAGARGGPGNLGLNLASLAPPVGNGSAASTGRPSPTLLLERVKSLGRGEAGSAGSMASQGPGHPAALPPGVIRYNNSREAIANASKGLNSGGSGAGGGASSGLPPGVIKYPAGGGMGPLGGGAGAGNALLRTQQSQREQQQAVPQLGPIKVPGMGSFGMSKGRY</sequence>
<evidence type="ECO:0000256" key="3">
    <source>
        <dbReference type="ARBA" id="ARBA00004138"/>
    </source>
</evidence>
<keyword evidence="17" id="KW-0539">Nucleus</keyword>
<keyword evidence="12 21" id="KW-0547">Nucleotide-binding</keyword>
<dbReference type="GO" id="GO:0005634">
    <property type="term" value="C:nucleus"/>
    <property type="evidence" value="ECO:0007669"/>
    <property type="project" value="UniProtKB-SubCell"/>
</dbReference>
<evidence type="ECO:0000256" key="11">
    <source>
        <dbReference type="ARBA" id="ARBA00022723"/>
    </source>
</evidence>
<feature type="compositionally biased region" description="Polar residues" evidence="22">
    <location>
        <begin position="448"/>
        <end position="465"/>
    </location>
</feature>
<evidence type="ECO:0000256" key="6">
    <source>
        <dbReference type="ARBA" id="ARBA00012513"/>
    </source>
</evidence>
<dbReference type="Pfam" id="PF00069">
    <property type="entry name" value="Pkinase"/>
    <property type="match status" value="1"/>
</dbReference>
<feature type="domain" description="Protein kinase" evidence="23">
    <location>
        <begin position="4"/>
        <end position="283"/>
    </location>
</feature>
<evidence type="ECO:0000256" key="9">
    <source>
        <dbReference type="ARBA" id="ARBA00022553"/>
    </source>
</evidence>
<evidence type="ECO:0000256" key="18">
    <source>
        <dbReference type="ARBA" id="ARBA00023273"/>
    </source>
</evidence>
<evidence type="ECO:0000256" key="7">
    <source>
        <dbReference type="ARBA" id="ARBA00022490"/>
    </source>
</evidence>
<evidence type="ECO:0000256" key="5">
    <source>
        <dbReference type="ARBA" id="ARBA00006485"/>
    </source>
</evidence>
<dbReference type="GO" id="GO:0005524">
    <property type="term" value="F:ATP binding"/>
    <property type="evidence" value="ECO:0007669"/>
    <property type="project" value="UniProtKB-UniRule"/>
</dbReference>
<evidence type="ECO:0000256" key="1">
    <source>
        <dbReference type="ARBA" id="ARBA00001946"/>
    </source>
</evidence>
<feature type="compositionally biased region" description="Low complexity" evidence="22">
    <location>
        <begin position="364"/>
        <end position="374"/>
    </location>
</feature>
<reference evidence="24" key="1">
    <citation type="submission" date="2021-01" db="EMBL/GenBank/DDBJ databases">
        <authorList>
            <person name="Corre E."/>
            <person name="Pelletier E."/>
            <person name="Niang G."/>
            <person name="Scheremetjew M."/>
            <person name="Finn R."/>
            <person name="Kale V."/>
            <person name="Holt S."/>
            <person name="Cochrane G."/>
            <person name="Meng A."/>
            <person name="Brown T."/>
            <person name="Cohen L."/>
        </authorList>
    </citation>
    <scope>NUCLEOTIDE SEQUENCE</scope>
    <source>
        <strain evidence="24">CCMP1320</strain>
    </source>
</reference>
<dbReference type="EC" id="2.7.11.1" evidence="6"/>
<keyword evidence="8" id="KW-0723">Serine/threonine-protein kinase</keyword>
<dbReference type="AlphaFoldDB" id="A0A7S3VLR2"/>
<evidence type="ECO:0000256" key="8">
    <source>
        <dbReference type="ARBA" id="ARBA00022527"/>
    </source>
</evidence>
<feature type="binding site" evidence="21">
    <location>
        <position position="34"/>
    </location>
    <ligand>
        <name>ATP</name>
        <dbReference type="ChEBI" id="CHEBI:30616"/>
    </ligand>
</feature>
<dbReference type="FunFam" id="1.10.510.10:FF:000104">
    <property type="entry name" value="serine/threonine-protein kinase MAK isoform X1"/>
    <property type="match status" value="1"/>
</dbReference>
<comment type="cofactor">
    <cofactor evidence="1">
        <name>Mg(2+)</name>
        <dbReference type="ChEBI" id="CHEBI:18420"/>
    </cofactor>
</comment>
<dbReference type="InterPro" id="IPR050117">
    <property type="entry name" value="MAPK"/>
</dbReference>
<dbReference type="CDD" id="cd07830">
    <property type="entry name" value="STKc_MAK_like"/>
    <property type="match status" value="1"/>
</dbReference>
<keyword evidence="13" id="KW-0418">Kinase</keyword>
<keyword evidence="11" id="KW-0479">Metal-binding</keyword>
<evidence type="ECO:0000256" key="19">
    <source>
        <dbReference type="ARBA" id="ARBA00047899"/>
    </source>
</evidence>
<feature type="region of interest" description="Disordered" evidence="22">
    <location>
        <begin position="645"/>
        <end position="677"/>
    </location>
</feature>